<evidence type="ECO:0000313" key="6">
    <source>
        <dbReference type="Proteomes" id="UP001241603"/>
    </source>
</evidence>
<sequence>MIRLGRVLGALGIAVTMACQPASAQPTGEISLMNWLGGADAAVIKQVIAGFEAKYPDLTIKQVPVTTSGDQRGGIRTALLGGQKVDLIINAWPAFRKELADAGMLRDVSSVWTEKNWDSLLSPTWRELSTTDGAVYGVPYIFGYRSGIWHEPQDLTRIGLTAFPADWNGFTATFEPLRKAGFAEPVALPGKIYGHSEWFESLLLRVGGPEVINELASHKIKWTDERLVKALQFYSEMMAKGCCADIQTIYASHWDDAADRLFVDRSANYLLIGMWINARARSQYHLEPGKDYALGKFPAFGLGHDDDSLVDSKEVLATNLGANAEGADLFLDYLINGEGAGIIAKAGFTVPTSAVDISAYDPVAASSVGYVKAGKVHFVLGDMLPGQLVDEYRVALQKFIANPVEAQIMPTLEQIEAVAAQSY</sequence>
<organism evidence="5 6">
    <name type="scientific">Kaistia dalseonensis</name>
    <dbReference type="NCBI Taxonomy" id="410840"/>
    <lineage>
        <taxon>Bacteria</taxon>
        <taxon>Pseudomonadati</taxon>
        <taxon>Pseudomonadota</taxon>
        <taxon>Alphaproteobacteria</taxon>
        <taxon>Hyphomicrobiales</taxon>
        <taxon>Kaistiaceae</taxon>
        <taxon>Kaistia</taxon>
    </lineage>
</organism>
<evidence type="ECO:0000256" key="1">
    <source>
        <dbReference type="ARBA" id="ARBA00004418"/>
    </source>
</evidence>
<dbReference type="InterPro" id="IPR050490">
    <property type="entry name" value="Bact_solute-bd_prot1"/>
</dbReference>
<proteinExistence type="inferred from homology"/>
<comment type="caution">
    <text evidence="5">The sequence shown here is derived from an EMBL/GenBank/DDBJ whole genome shotgun (WGS) entry which is preliminary data.</text>
</comment>
<accession>A0ABU0H5M7</accession>
<keyword evidence="6" id="KW-1185">Reference proteome</keyword>
<feature type="chain" id="PRO_5046864249" evidence="4">
    <location>
        <begin position="25"/>
        <end position="423"/>
    </location>
</feature>
<dbReference type="EMBL" id="JAUSVO010000002">
    <property type="protein sequence ID" value="MDQ0437337.1"/>
    <property type="molecule type" value="Genomic_DNA"/>
</dbReference>
<dbReference type="PROSITE" id="PS51257">
    <property type="entry name" value="PROKAR_LIPOPROTEIN"/>
    <property type="match status" value="1"/>
</dbReference>
<name>A0ABU0H5M7_9HYPH</name>
<keyword evidence="4" id="KW-0732">Signal</keyword>
<keyword evidence="5" id="KW-0762">Sugar transport</keyword>
<feature type="signal peptide" evidence="4">
    <location>
        <begin position="1"/>
        <end position="24"/>
    </location>
</feature>
<gene>
    <name evidence="5" type="ORF">QO014_001722</name>
</gene>
<dbReference type="SUPFAM" id="SSF53850">
    <property type="entry name" value="Periplasmic binding protein-like II"/>
    <property type="match status" value="1"/>
</dbReference>
<comment type="subcellular location">
    <subcellularLocation>
        <location evidence="1">Periplasm</location>
    </subcellularLocation>
</comment>
<evidence type="ECO:0000313" key="5">
    <source>
        <dbReference type="EMBL" id="MDQ0437337.1"/>
    </source>
</evidence>
<comment type="similarity">
    <text evidence="2">Belongs to the bacterial solute-binding protein 1 family.</text>
</comment>
<evidence type="ECO:0000256" key="3">
    <source>
        <dbReference type="ARBA" id="ARBA00022764"/>
    </source>
</evidence>
<reference evidence="5 6" key="1">
    <citation type="submission" date="2023-07" db="EMBL/GenBank/DDBJ databases">
        <title>Genomic Encyclopedia of Type Strains, Phase IV (KMG-IV): sequencing the most valuable type-strain genomes for metagenomic binning, comparative biology and taxonomic classification.</title>
        <authorList>
            <person name="Goeker M."/>
        </authorList>
    </citation>
    <scope>NUCLEOTIDE SEQUENCE [LARGE SCALE GENOMIC DNA]</scope>
    <source>
        <strain evidence="5 6">B6-8</strain>
    </source>
</reference>
<dbReference type="RefSeq" id="WP_266348265.1">
    <property type="nucleotide sequence ID" value="NZ_JAPKNG010000002.1"/>
</dbReference>
<dbReference type="Proteomes" id="UP001241603">
    <property type="component" value="Unassembled WGS sequence"/>
</dbReference>
<keyword evidence="5" id="KW-0813">Transport</keyword>
<keyword evidence="3" id="KW-0574">Periplasm</keyword>
<dbReference type="Pfam" id="PF01547">
    <property type="entry name" value="SBP_bac_1"/>
    <property type="match status" value="1"/>
</dbReference>
<dbReference type="Gene3D" id="3.40.190.10">
    <property type="entry name" value="Periplasmic binding protein-like II"/>
    <property type="match status" value="2"/>
</dbReference>
<dbReference type="InterPro" id="IPR006059">
    <property type="entry name" value="SBP"/>
</dbReference>
<evidence type="ECO:0000256" key="4">
    <source>
        <dbReference type="SAM" id="SignalP"/>
    </source>
</evidence>
<dbReference type="PANTHER" id="PTHR43649">
    <property type="entry name" value="ARABINOSE-BINDING PROTEIN-RELATED"/>
    <property type="match status" value="1"/>
</dbReference>
<evidence type="ECO:0000256" key="2">
    <source>
        <dbReference type="ARBA" id="ARBA00008520"/>
    </source>
</evidence>
<dbReference type="PANTHER" id="PTHR43649:SF12">
    <property type="entry name" value="DIACETYLCHITOBIOSE BINDING PROTEIN DASA"/>
    <property type="match status" value="1"/>
</dbReference>
<protein>
    <submittedName>
        <fullName evidence="5">Multiple sugar transport system substrate-binding protein</fullName>
    </submittedName>
</protein>